<gene>
    <name evidence="2" type="ORF">E8L09_01835</name>
</gene>
<name>A0A4T2H5N5_STRSU</name>
<dbReference type="PANTHER" id="PTHR36110">
    <property type="entry name" value="RING-CLEAVING DIOXYGENASE MHQE-RELATED"/>
    <property type="match status" value="1"/>
</dbReference>
<keyword evidence="2" id="KW-0560">Oxidoreductase</keyword>
<dbReference type="InterPro" id="IPR004360">
    <property type="entry name" value="Glyas_Fos-R_dOase_dom"/>
</dbReference>
<feature type="domain" description="VOC" evidence="1">
    <location>
        <begin position="5"/>
        <end position="131"/>
    </location>
</feature>
<evidence type="ECO:0000259" key="1">
    <source>
        <dbReference type="PROSITE" id="PS51819"/>
    </source>
</evidence>
<dbReference type="Pfam" id="PF00903">
    <property type="entry name" value="Glyoxalase"/>
    <property type="match status" value="1"/>
</dbReference>
<dbReference type="InterPro" id="IPR029068">
    <property type="entry name" value="Glyas_Bleomycin-R_OHBP_Dase"/>
</dbReference>
<dbReference type="PANTHER" id="PTHR36110:SF4">
    <property type="entry name" value="RING-CLEAVING DIOXYGENASE MHQA-RELATED"/>
    <property type="match status" value="1"/>
</dbReference>
<dbReference type="RefSeq" id="WP_136670291.1">
    <property type="nucleotide sequence ID" value="NZ_JAGFQV010000013.1"/>
</dbReference>
<feature type="domain" description="VOC" evidence="1">
    <location>
        <begin position="153"/>
        <end position="275"/>
    </location>
</feature>
<organism evidence="2 3">
    <name type="scientific">Streptococcus suis</name>
    <dbReference type="NCBI Taxonomy" id="1307"/>
    <lineage>
        <taxon>Bacteria</taxon>
        <taxon>Bacillati</taxon>
        <taxon>Bacillota</taxon>
        <taxon>Bacilli</taxon>
        <taxon>Lactobacillales</taxon>
        <taxon>Streptococcaceae</taxon>
        <taxon>Streptococcus</taxon>
    </lineage>
</organism>
<evidence type="ECO:0000313" key="3">
    <source>
        <dbReference type="Proteomes" id="UP000306426"/>
    </source>
</evidence>
<dbReference type="PROSITE" id="PS51819">
    <property type="entry name" value="VOC"/>
    <property type="match status" value="2"/>
</dbReference>
<evidence type="ECO:0000313" key="2">
    <source>
        <dbReference type="EMBL" id="TII05591.1"/>
    </source>
</evidence>
<accession>A0A4T2H5N5</accession>
<keyword evidence="2" id="KW-0223">Dioxygenase</keyword>
<dbReference type="InterPro" id="IPR037523">
    <property type="entry name" value="VOC_core"/>
</dbReference>
<dbReference type="SUPFAM" id="SSF54593">
    <property type="entry name" value="Glyoxalase/Bleomycin resistance protein/Dihydroxybiphenyl dioxygenase"/>
    <property type="match status" value="1"/>
</dbReference>
<dbReference type="Gene3D" id="3.10.180.10">
    <property type="entry name" value="2,3-Dihydroxybiphenyl 1,2-Dioxygenase, domain 1"/>
    <property type="match status" value="2"/>
</dbReference>
<reference evidence="2 3" key="1">
    <citation type="submission" date="2019-04" db="EMBL/GenBank/DDBJ databases">
        <title>Genome analysis of Streptococcus suis strain WUSS286.</title>
        <authorList>
            <person name="Chen H."/>
            <person name="Gao X."/>
            <person name="Wu Z."/>
        </authorList>
    </citation>
    <scope>NUCLEOTIDE SEQUENCE [LARGE SCALE GENOMIC DNA]</scope>
    <source>
        <strain evidence="2 3">WUSS286</strain>
    </source>
</reference>
<protein>
    <submittedName>
        <fullName evidence="2">2,6-dichloro-p-hydroquinone 1,2-dioxygenase</fullName>
    </submittedName>
</protein>
<dbReference type="AlphaFoldDB" id="A0A4T2H5N5"/>
<dbReference type="GO" id="GO:0051213">
    <property type="term" value="F:dioxygenase activity"/>
    <property type="evidence" value="ECO:0007669"/>
    <property type="project" value="UniProtKB-KW"/>
</dbReference>
<sequence>MNNTGIHHISSLVGNIQQAYHFYHHILGLKLTLKTVNQEDSSMYHLFFGDDEGRYGTEFTIFDMPNHPSHRSGSNRLERTVFLVKDFVALEFWQKRLTEFEVENEGIQAFGNGHILNFQDEDGQLLGLTYHESIGEMFPYETDEIPSEYAILGIASLHMRIREEKALLSLLTETFGFVEESRFVFEDKMVISLLFDNTFQHRLYLILDQESPISVMGVGAIHHIAFGVLDESDLEDLISRLNLINRPHSGIINRDFMHSLYFRAPNYLMFEVATMAGEREAAMPRQDKQLDNVELFLPSFFEEDRQEIEKNLSQRYSLSGCF</sequence>
<proteinExistence type="predicted"/>
<dbReference type="Proteomes" id="UP000306426">
    <property type="component" value="Unassembled WGS sequence"/>
</dbReference>
<dbReference type="InterPro" id="IPR052537">
    <property type="entry name" value="Extradiol_RC_dioxygenase"/>
</dbReference>
<comment type="caution">
    <text evidence="2">The sequence shown here is derived from an EMBL/GenBank/DDBJ whole genome shotgun (WGS) entry which is preliminary data.</text>
</comment>
<dbReference type="EMBL" id="SSXK01000003">
    <property type="protein sequence ID" value="TII05591.1"/>
    <property type="molecule type" value="Genomic_DNA"/>
</dbReference>